<organism evidence="3">
    <name type="scientific">Amblyomma triste</name>
    <name type="common">Neotropical tick</name>
    <dbReference type="NCBI Taxonomy" id="251400"/>
    <lineage>
        <taxon>Eukaryota</taxon>
        <taxon>Metazoa</taxon>
        <taxon>Ecdysozoa</taxon>
        <taxon>Arthropoda</taxon>
        <taxon>Chelicerata</taxon>
        <taxon>Arachnida</taxon>
        <taxon>Acari</taxon>
        <taxon>Parasitiformes</taxon>
        <taxon>Ixodida</taxon>
        <taxon>Ixodoidea</taxon>
        <taxon>Ixodidae</taxon>
        <taxon>Amblyomminae</taxon>
        <taxon>Amblyomma</taxon>
    </lineage>
</organism>
<feature type="transmembrane region" description="Helical" evidence="2">
    <location>
        <begin position="50"/>
        <end position="68"/>
    </location>
</feature>
<keyword evidence="2" id="KW-1133">Transmembrane helix</keyword>
<keyword evidence="2" id="KW-0812">Transmembrane</keyword>
<proteinExistence type="evidence at transcript level"/>
<sequence>MAGILGLEADGINVIFHFFVRWVFCIRLFWCVVGIKVCGIGYFEAAFPHARTLAILLGYVVVVVPRTTGVDELLALPSLNVVPPAGEVTLARSAVSRGFAVGVEVDLLFWGLFGKYSALFLLRMKAFKRATKNHDEHEGLHVFSRDSQSAPSGQQKAPGYTSGTYGKGAVTVL</sequence>
<accession>A0A023G581</accession>
<feature type="region of interest" description="Disordered" evidence="1">
    <location>
        <begin position="142"/>
        <end position="162"/>
    </location>
</feature>
<keyword evidence="2" id="KW-0472">Membrane</keyword>
<protein>
    <submittedName>
        <fullName evidence="3">Uncharacterized protein</fullName>
    </submittedName>
</protein>
<evidence type="ECO:0000256" key="2">
    <source>
        <dbReference type="SAM" id="Phobius"/>
    </source>
</evidence>
<evidence type="ECO:0000313" key="3">
    <source>
        <dbReference type="EMBL" id="JAC28008.1"/>
    </source>
</evidence>
<feature type="transmembrane region" description="Helical" evidence="2">
    <location>
        <begin position="20"/>
        <end position="43"/>
    </location>
</feature>
<name>A0A023G581_AMBTT</name>
<evidence type="ECO:0000256" key="1">
    <source>
        <dbReference type="SAM" id="MobiDB-lite"/>
    </source>
</evidence>
<dbReference type="AlphaFoldDB" id="A0A023G581"/>
<dbReference type="EMBL" id="GBBM01007410">
    <property type="protein sequence ID" value="JAC28008.1"/>
    <property type="molecule type" value="mRNA"/>
</dbReference>
<feature type="transmembrane region" description="Helical" evidence="2">
    <location>
        <begin position="107"/>
        <end position="124"/>
    </location>
</feature>
<reference evidence="3" key="1">
    <citation type="submission" date="2014-03" db="EMBL/GenBank/DDBJ databases">
        <title>The sialotranscriptome of Amblyomma triste, Amblyomma parvum and Amblyomma cajennense ticks, uncovered by 454-based RNA-seq.</title>
        <authorList>
            <person name="Garcia G.R."/>
            <person name="Gardinassi L.G."/>
            <person name="Ribeiro J.M."/>
            <person name="Anatriello E."/>
            <person name="Ferreira B.R."/>
            <person name="Moreira H.N."/>
            <person name="Mafra C."/>
            <person name="Olegario M.M."/>
            <person name="Szabo P.J."/>
            <person name="Miranda-Santos I.K."/>
            <person name="Maruyama S.R."/>
        </authorList>
    </citation>
    <scope>NUCLEOTIDE SEQUENCE</scope>
    <source>
        <strain evidence="3">Mato Grasso do Sul</strain>
        <tissue evidence="3">Salivary glands</tissue>
    </source>
</reference>
<feature type="compositionally biased region" description="Polar residues" evidence="1">
    <location>
        <begin position="145"/>
        <end position="155"/>
    </location>
</feature>